<dbReference type="InterPro" id="IPR020476">
    <property type="entry name" value="Nudix_hydrolase"/>
</dbReference>
<evidence type="ECO:0000256" key="2">
    <source>
        <dbReference type="ARBA" id="ARBA00022801"/>
    </source>
</evidence>
<dbReference type="GO" id="GO:0016787">
    <property type="term" value="F:hydrolase activity"/>
    <property type="evidence" value="ECO:0007669"/>
    <property type="project" value="UniProtKB-KW"/>
</dbReference>
<evidence type="ECO:0000313" key="5">
    <source>
        <dbReference type="EMBL" id="ALG06705.1"/>
    </source>
</evidence>
<dbReference type="Proteomes" id="UP000063699">
    <property type="component" value="Chromosome"/>
</dbReference>
<feature type="domain" description="Nudix hydrolase" evidence="4">
    <location>
        <begin position="1"/>
        <end position="127"/>
    </location>
</feature>
<keyword evidence="2 3" id="KW-0378">Hydrolase</keyword>
<dbReference type="AlphaFoldDB" id="A0A0N9HX00"/>
<dbReference type="Pfam" id="PF00293">
    <property type="entry name" value="NUDIX"/>
    <property type="match status" value="1"/>
</dbReference>
<evidence type="ECO:0000256" key="3">
    <source>
        <dbReference type="RuleBase" id="RU003476"/>
    </source>
</evidence>
<proteinExistence type="inferred from homology"/>
<dbReference type="EMBL" id="CP012752">
    <property type="protein sequence ID" value="ALG06705.1"/>
    <property type="molecule type" value="Genomic_DNA"/>
</dbReference>
<accession>A0A0N9HX00</accession>
<dbReference type="Gene3D" id="3.90.79.10">
    <property type="entry name" value="Nucleoside Triphosphate Pyrophosphohydrolase"/>
    <property type="match status" value="1"/>
</dbReference>
<dbReference type="SUPFAM" id="SSF55811">
    <property type="entry name" value="Nudix"/>
    <property type="match status" value="1"/>
</dbReference>
<name>A0A0N9HX00_9PSEU</name>
<dbReference type="CDD" id="cd04673">
    <property type="entry name" value="NUDIX_ADPRase"/>
    <property type="match status" value="1"/>
</dbReference>
<dbReference type="PROSITE" id="PS00893">
    <property type="entry name" value="NUDIX_BOX"/>
    <property type="match status" value="1"/>
</dbReference>
<reference evidence="5 6" key="1">
    <citation type="submission" date="2015-07" db="EMBL/GenBank/DDBJ databases">
        <title>Genome sequencing of Kibdelosporangium phytohabitans.</title>
        <authorList>
            <person name="Qin S."/>
            <person name="Xing K."/>
        </authorList>
    </citation>
    <scope>NUCLEOTIDE SEQUENCE [LARGE SCALE GENOMIC DNA]</scope>
    <source>
        <strain evidence="5 6">KLBMP1111</strain>
    </source>
</reference>
<dbReference type="InterPro" id="IPR000086">
    <property type="entry name" value="NUDIX_hydrolase_dom"/>
</dbReference>
<comment type="similarity">
    <text evidence="1 3">Belongs to the Nudix hydrolase family.</text>
</comment>
<dbReference type="STRING" id="860235.AOZ06_06980"/>
<dbReference type="PANTHER" id="PTHR43736:SF1">
    <property type="entry name" value="DIHYDRONEOPTERIN TRIPHOSPHATE DIPHOSPHATASE"/>
    <property type="match status" value="1"/>
</dbReference>
<evidence type="ECO:0000313" key="6">
    <source>
        <dbReference type="Proteomes" id="UP000063699"/>
    </source>
</evidence>
<dbReference type="OrthoDB" id="9804442at2"/>
<protein>
    <submittedName>
        <fullName evidence="5">NUDIX hydrolase</fullName>
    </submittedName>
</protein>
<dbReference type="InterPro" id="IPR020084">
    <property type="entry name" value="NUDIX_hydrolase_CS"/>
</dbReference>
<sequence length="134" mass="14306">MIRCVGGVTHDTYGRLLMVRRANAPGQGLWSIPGGRVEPGEPDADAVARELREETGLIVSPGRLVGTVIRPAPSGSYEIFDYECQVAGGALRAGDDAAEVAWVDLATFTTLERTNLLTAGLAPTLRDWSMLPRA</sequence>
<dbReference type="PRINTS" id="PR00502">
    <property type="entry name" value="NUDIXFAMILY"/>
</dbReference>
<dbReference type="PROSITE" id="PS51462">
    <property type="entry name" value="NUDIX"/>
    <property type="match status" value="1"/>
</dbReference>
<evidence type="ECO:0000256" key="1">
    <source>
        <dbReference type="ARBA" id="ARBA00005582"/>
    </source>
</evidence>
<organism evidence="5 6">
    <name type="scientific">Kibdelosporangium phytohabitans</name>
    <dbReference type="NCBI Taxonomy" id="860235"/>
    <lineage>
        <taxon>Bacteria</taxon>
        <taxon>Bacillati</taxon>
        <taxon>Actinomycetota</taxon>
        <taxon>Actinomycetes</taxon>
        <taxon>Pseudonocardiales</taxon>
        <taxon>Pseudonocardiaceae</taxon>
        <taxon>Kibdelosporangium</taxon>
    </lineage>
</organism>
<dbReference type="KEGG" id="kphy:AOZ06_06980"/>
<evidence type="ECO:0000259" key="4">
    <source>
        <dbReference type="PROSITE" id="PS51462"/>
    </source>
</evidence>
<dbReference type="PANTHER" id="PTHR43736">
    <property type="entry name" value="ADP-RIBOSE PYROPHOSPHATASE"/>
    <property type="match status" value="1"/>
</dbReference>
<dbReference type="RefSeq" id="WP_054288677.1">
    <property type="nucleotide sequence ID" value="NZ_CP012752.1"/>
</dbReference>
<dbReference type="InterPro" id="IPR015797">
    <property type="entry name" value="NUDIX_hydrolase-like_dom_sf"/>
</dbReference>
<gene>
    <name evidence="5" type="ORF">AOZ06_06980</name>
</gene>
<keyword evidence="6" id="KW-1185">Reference proteome</keyword>